<keyword evidence="4" id="KW-1185">Reference proteome</keyword>
<dbReference type="Proteomes" id="UP000238650">
    <property type="component" value="Unassembled WGS sequence"/>
</dbReference>
<dbReference type="PIRSF" id="PIRSF002741">
    <property type="entry name" value="MppA"/>
    <property type="match status" value="1"/>
</dbReference>
<dbReference type="Gene3D" id="3.10.105.10">
    <property type="entry name" value="Dipeptide-binding Protein, Domain 3"/>
    <property type="match status" value="1"/>
</dbReference>
<accession>A0A2S9QNS3</accession>
<feature type="signal peptide" evidence="1">
    <location>
        <begin position="1"/>
        <end position="27"/>
    </location>
</feature>
<organism evidence="3 4">
    <name type="scientific">Leucobacter massiliensis</name>
    <dbReference type="NCBI Taxonomy" id="1686285"/>
    <lineage>
        <taxon>Bacteria</taxon>
        <taxon>Bacillati</taxon>
        <taxon>Actinomycetota</taxon>
        <taxon>Actinomycetes</taxon>
        <taxon>Micrococcales</taxon>
        <taxon>Microbacteriaceae</taxon>
        <taxon>Leucobacter</taxon>
    </lineage>
</organism>
<evidence type="ECO:0000256" key="1">
    <source>
        <dbReference type="SAM" id="SignalP"/>
    </source>
</evidence>
<dbReference type="GO" id="GO:0042597">
    <property type="term" value="C:periplasmic space"/>
    <property type="evidence" value="ECO:0007669"/>
    <property type="project" value="UniProtKB-ARBA"/>
</dbReference>
<dbReference type="OrthoDB" id="5243526at2"/>
<dbReference type="InterPro" id="IPR030678">
    <property type="entry name" value="Peptide/Ni-bd"/>
</dbReference>
<dbReference type="GO" id="GO:1904680">
    <property type="term" value="F:peptide transmembrane transporter activity"/>
    <property type="evidence" value="ECO:0007669"/>
    <property type="project" value="TreeGrafter"/>
</dbReference>
<proteinExistence type="predicted"/>
<evidence type="ECO:0000313" key="4">
    <source>
        <dbReference type="Proteomes" id="UP000238650"/>
    </source>
</evidence>
<dbReference type="AlphaFoldDB" id="A0A2S9QNS3"/>
<dbReference type="EMBL" id="MWZD01000017">
    <property type="protein sequence ID" value="PRI11245.1"/>
    <property type="molecule type" value="Genomic_DNA"/>
</dbReference>
<feature type="domain" description="Solute-binding protein family 5" evidence="2">
    <location>
        <begin position="86"/>
        <end position="435"/>
    </location>
</feature>
<gene>
    <name evidence="3" type="ORF">B4915_10390</name>
</gene>
<dbReference type="InterPro" id="IPR039424">
    <property type="entry name" value="SBP_5"/>
</dbReference>
<sequence length="519" mass="55374">MSFATSRRGRRAFAAVSAGAAAALLLAGCGSDPGGSGGGSGEQILTFGLSAEPATPITGVQQGGAVNQLLTMVHRGLMSYDESGAVVPGVAESVETPDDTSYVFTLREGLTFHDGTPLTADNVKNSLEYYRDPANAPQIASGIADIESIQAEGDTVTITLSQPNTAFLQYLALPFAAIVPDSSLNPDTPNWVGAGPFEMTELQDGIGVTLTKDEDYYGADEVALDGVEVKFYADGEARTNALLSGDVDMIEYVPWENFDRVAEAGFTVDAKEGPFQYVQFNVEGDSPFADPKVRQAVAYAINRDNAVTAAFQSHGAPLEGIVIPESDPAYTPGAATLWSYDPERAKELLAEAGYPDGFAATLLTTSQYTFLQDNALSVQEDLRAVGIDVTLDAPDWSTRVSQGNAGEYDIAVSGDAGLITDPSYLLNWVVGNENFNVSWGYRNEELTGLIEEGLRSTDDAEKRAIYEEITGLWAEEVPIASINTRQQAYAYSDRVEGFETMPGFLVFYSSFNIANASLG</sequence>
<name>A0A2S9QNS3_9MICO</name>
<dbReference type="PANTHER" id="PTHR30290">
    <property type="entry name" value="PERIPLASMIC BINDING COMPONENT OF ABC TRANSPORTER"/>
    <property type="match status" value="1"/>
</dbReference>
<dbReference type="Gene3D" id="3.40.190.10">
    <property type="entry name" value="Periplasmic binding protein-like II"/>
    <property type="match status" value="1"/>
</dbReference>
<dbReference type="Gene3D" id="3.90.76.10">
    <property type="entry name" value="Dipeptide-binding Protein, Domain 1"/>
    <property type="match status" value="1"/>
</dbReference>
<dbReference type="RefSeq" id="WP_105805696.1">
    <property type="nucleotide sequence ID" value="NZ_MWZD01000017.1"/>
</dbReference>
<dbReference type="PROSITE" id="PS51257">
    <property type="entry name" value="PROKAR_LIPOPROTEIN"/>
    <property type="match status" value="1"/>
</dbReference>
<evidence type="ECO:0000313" key="3">
    <source>
        <dbReference type="EMBL" id="PRI11245.1"/>
    </source>
</evidence>
<feature type="chain" id="PRO_5038917177" description="Solute-binding protein family 5 domain-containing protein" evidence="1">
    <location>
        <begin position="28"/>
        <end position="519"/>
    </location>
</feature>
<dbReference type="SUPFAM" id="SSF53850">
    <property type="entry name" value="Periplasmic binding protein-like II"/>
    <property type="match status" value="1"/>
</dbReference>
<dbReference type="InterPro" id="IPR000914">
    <property type="entry name" value="SBP_5_dom"/>
</dbReference>
<protein>
    <recommendedName>
        <fullName evidence="2">Solute-binding protein family 5 domain-containing protein</fullName>
    </recommendedName>
</protein>
<keyword evidence="1" id="KW-0732">Signal</keyword>
<comment type="caution">
    <text evidence="3">The sequence shown here is derived from an EMBL/GenBank/DDBJ whole genome shotgun (WGS) entry which is preliminary data.</text>
</comment>
<evidence type="ECO:0000259" key="2">
    <source>
        <dbReference type="Pfam" id="PF00496"/>
    </source>
</evidence>
<dbReference type="Pfam" id="PF00496">
    <property type="entry name" value="SBP_bac_5"/>
    <property type="match status" value="1"/>
</dbReference>
<dbReference type="GO" id="GO:0015833">
    <property type="term" value="P:peptide transport"/>
    <property type="evidence" value="ECO:0007669"/>
    <property type="project" value="TreeGrafter"/>
</dbReference>
<dbReference type="GO" id="GO:0043190">
    <property type="term" value="C:ATP-binding cassette (ABC) transporter complex"/>
    <property type="evidence" value="ECO:0007669"/>
    <property type="project" value="InterPro"/>
</dbReference>
<reference evidence="3 4" key="1">
    <citation type="journal article" date="2017" name="New Microbes New Infect">
        <title>Genome sequence of 'Leucobacter massiliensis' sp. nov. isolated from human pharynx after travel to the 2014 Hajj.</title>
        <authorList>
            <person name="Leangapichart T."/>
            <person name="Gautret P."/>
            <person name="Nguyen T.T."/>
            <person name="Armstrong N."/>
            <person name="Rolain J.M."/>
        </authorList>
    </citation>
    <scope>NUCLEOTIDE SEQUENCE [LARGE SCALE GENOMIC DNA]</scope>
    <source>
        <strain evidence="3 4">122RC15</strain>
    </source>
</reference>